<dbReference type="InterPro" id="IPR036305">
    <property type="entry name" value="RGS_sf"/>
</dbReference>
<dbReference type="GO" id="GO:0005634">
    <property type="term" value="C:nucleus"/>
    <property type="evidence" value="ECO:0007669"/>
    <property type="project" value="TreeGrafter"/>
</dbReference>
<dbReference type="Pfam" id="PF00615">
    <property type="entry name" value="RGS"/>
    <property type="match status" value="4"/>
</dbReference>
<sequence>MVPPDSPEQWNDSPVDCASQASWPGKPQERHYRRPLGSASSLPAMLSIALETRLKLLEGPPGKKMSNGDNDGHGEPQDNSESYLSQDMFDDELNYAERWKIRSAGGRQVNSYRKRKSSLFTPSCETREGNKRGRTVRRTRSAPVEGLGERMREEEGESEIFLNDFSEVDENDTILCFDEADVERTEAELRSIIDESKRNLQEIKEDALNSSCGMREFREFLTGTSGLHLFNFWLDVEEYKDLGESNAENENTLQMLRVKLFREINDKYKTHLTGEAKQKIREALNHEGLTKDLFTRTQYDTLRRLRSYWIPRFLVHKEKTNDEMFSESSLESRQSDGATTLSFLPKISFVHSLPPRGEWCTELARRSCDWSKNLTLSDVKLQSKRKKRENTMGEERENYGDFLTGLSCEKDAGWPFRDFLERGKKKDELSNLLFWQSIEDLKDEEIRGCDRHLHLCTAWNIVKRFLSNESNESTINMSELDKQKVIEKLRQSMEVSSTLFTSGQTYALEVLGTSWEEYLKDEKLTLKKSAKMSVGERSTVSKNDSKLGSLYQSLFIPGKWYPRYPESSPSERQRRLHTAMTIAENIETTRMSLSSPLKSTANGEKKRSRLKSRTSEPPQSPEKTVKFKAKKEKPKILKERHDSVEAEEEEAKEKTEEKPPPEFRNFLNDKNLMTSFKHYVQNVEGSHSMNILAMYLDIETYKSIPSSSIVQRTERASQIFKDYFNQSSRKCVDLPARIPFQIEDERPSTAILAETQDYLLPEIQVSFKQFYKSHKLLKPAVQHEVHHAGTGGKTETPFTSNSFVVYYKRRRNKFKGAGRLQPTKDDKADFVNELRETYGVLSPRLELFRRYLDTNDDVQGESVSKLENDLLFYLEVQKFKDLFLYMDDTTLLKKVDAIVDCFLDSATPPSVQIDISSDLAARTVHKAQSIHARSKQSRDQRDCAVFDDAQNIVLKELLPFWAGFTRRYDAHSAEQEAEKLPPTRRQLTVKRRYSAFKKFPLKKRPVSLQSVLPSIGDSKRELNYSLAQGLAWKESLSEGSGSIYSVNARSSGDNSRTSHIL</sequence>
<protein>
    <submittedName>
        <fullName evidence="2">Uncharacterized protein</fullName>
    </submittedName>
</protein>
<feature type="compositionally biased region" description="Polar residues" evidence="1">
    <location>
        <begin position="586"/>
        <end position="602"/>
    </location>
</feature>
<reference evidence="2" key="1">
    <citation type="submission" date="2020-04" db="EMBL/GenBank/DDBJ databases">
        <authorList>
            <person name="Alioto T."/>
            <person name="Alioto T."/>
            <person name="Gomez Garrido J."/>
        </authorList>
    </citation>
    <scope>NUCLEOTIDE SEQUENCE</scope>
    <source>
        <strain evidence="2">A484AB</strain>
    </source>
</reference>
<feature type="region of interest" description="Disordered" evidence="1">
    <location>
        <begin position="585"/>
        <end position="666"/>
    </location>
</feature>
<dbReference type="InterPro" id="IPR042651">
    <property type="entry name" value="Rgs22"/>
</dbReference>
<feature type="region of interest" description="Disordered" evidence="1">
    <location>
        <begin position="1"/>
        <end position="40"/>
    </location>
</feature>
<organism evidence="2 3">
    <name type="scientific">Paramuricea clavata</name>
    <name type="common">Red gorgonian</name>
    <name type="synonym">Violescent sea-whip</name>
    <dbReference type="NCBI Taxonomy" id="317549"/>
    <lineage>
        <taxon>Eukaryota</taxon>
        <taxon>Metazoa</taxon>
        <taxon>Cnidaria</taxon>
        <taxon>Anthozoa</taxon>
        <taxon>Octocorallia</taxon>
        <taxon>Malacalcyonacea</taxon>
        <taxon>Plexauridae</taxon>
        <taxon>Paramuricea</taxon>
    </lineage>
</organism>
<dbReference type="AlphaFoldDB" id="A0A7D9HEV7"/>
<evidence type="ECO:0000313" key="3">
    <source>
        <dbReference type="Proteomes" id="UP001152795"/>
    </source>
</evidence>
<evidence type="ECO:0000313" key="2">
    <source>
        <dbReference type="EMBL" id="CAB3981500.1"/>
    </source>
</evidence>
<keyword evidence="3" id="KW-1185">Reference proteome</keyword>
<dbReference type="PROSITE" id="PS50132">
    <property type="entry name" value="RGS"/>
    <property type="match status" value="3"/>
</dbReference>
<evidence type="ECO:0000256" key="1">
    <source>
        <dbReference type="SAM" id="MobiDB-lite"/>
    </source>
</evidence>
<dbReference type="SUPFAM" id="SSF48097">
    <property type="entry name" value="Regulator of G-protein signaling, RGS"/>
    <property type="match status" value="4"/>
</dbReference>
<feature type="compositionally biased region" description="Basic and acidic residues" evidence="1">
    <location>
        <begin position="634"/>
        <end position="644"/>
    </location>
</feature>
<accession>A0A7D9HEV7</accession>
<feature type="compositionally biased region" description="Basic and acidic residues" evidence="1">
    <location>
        <begin position="651"/>
        <end position="661"/>
    </location>
</feature>
<dbReference type="Gene3D" id="1.10.167.10">
    <property type="entry name" value="Regulator of G-protein Signalling 4, domain 2"/>
    <property type="match status" value="4"/>
</dbReference>
<comment type="caution">
    <text evidence="2">The sequence shown here is derived from an EMBL/GenBank/DDBJ whole genome shotgun (WGS) entry which is preliminary data.</text>
</comment>
<dbReference type="PANTHER" id="PTHR46583:SF2">
    <property type="entry name" value="RGS DOMAIN-CONTAINING PROTEIN"/>
    <property type="match status" value="1"/>
</dbReference>
<dbReference type="EMBL" id="CACRXK020000396">
    <property type="protein sequence ID" value="CAB3981500.1"/>
    <property type="molecule type" value="Genomic_DNA"/>
</dbReference>
<proteinExistence type="predicted"/>
<dbReference type="InterPro" id="IPR044926">
    <property type="entry name" value="RGS_subdomain_2"/>
</dbReference>
<dbReference type="GO" id="GO:0009966">
    <property type="term" value="P:regulation of signal transduction"/>
    <property type="evidence" value="ECO:0007669"/>
    <property type="project" value="InterPro"/>
</dbReference>
<name>A0A7D9HEV7_PARCT</name>
<dbReference type="GO" id="GO:0005737">
    <property type="term" value="C:cytoplasm"/>
    <property type="evidence" value="ECO:0007669"/>
    <property type="project" value="TreeGrafter"/>
</dbReference>
<dbReference type="InterPro" id="IPR016137">
    <property type="entry name" value="RGS"/>
</dbReference>
<gene>
    <name evidence="2" type="ORF">PACLA_8A059876</name>
</gene>
<feature type="region of interest" description="Disordered" evidence="1">
    <location>
        <begin position="57"/>
        <end position="82"/>
    </location>
</feature>
<dbReference type="SMART" id="SM00315">
    <property type="entry name" value="RGS"/>
    <property type="match status" value="3"/>
</dbReference>
<dbReference type="Proteomes" id="UP001152795">
    <property type="component" value="Unassembled WGS sequence"/>
</dbReference>
<dbReference type="GO" id="GO:0001965">
    <property type="term" value="F:G-protein alpha-subunit binding"/>
    <property type="evidence" value="ECO:0007669"/>
    <property type="project" value="InterPro"/>
</dbReference>
<dbReference type="PANTHER" id="PTHR46583">
    <property type="entry name" value="REGULATOR OF G-PROTEIN SIGNALING 22"/>
    <property type="match status" value="1"/>
</dbReference>